<accession>A0A840S1U4</accession>
<evidence type="ECO:0000313" key="6">
    <source>
        <dbReference type="Proteomes" id="UP000554837"/>
    </source>
</evidence>
<dbReference type="Pfam" id="PF06445">
    <property type="entry name" value="GyrI-like"/>
    <property type="match status" value="1"/>
</dbReference>
<dbReference type="Gene3D" id="3.20.80.10">
    <property type="entry name" value="Regulatory factor, effector binding domain"/>
    <property type="match status" value="1"/>
</dbReference>
<dbReference type="EMBL" id="JACHHO010000001">
    <property type="protein sequence ID" value="MBB5203056.1"/>
    <property type="molecule type" value="Genomic_DNA"/>
</dbReference>
<dbReference type="InterPro" id="IPR011256">
    <property type="entry name" value="Reg_factor_effector_dom_sf"/>
</dbReference>
<evidence type="ECO:0000313" key="5">
    <source>
        <dbReference type="EMBL" id="MBB5203056.1"/>
    </source>
</evidence>
<gene>
    <name evidence="5" type="ORF">HNQ51_000349</name>
</gene>
<dbReference type="PANTHER" id="PTHR40055:SF1">
    <property type="entry name" value="TRANSCRIPTIONAL REGULATOR YGIV-RELATED"/>
    <property type="match status" value="1"/>
</dbReference>
<keyword evidence="1" id="KW-0805">Transcription regulation</keyword>
<dbReference type="InterPro" id="IPR009057">
    <property type="entry name" value="Homeodomain-like_sf"/>
</dbReference>
<dbReference type="AlphaFoldDB" id="A0A840S1U4"/>
<evidence type="ECO:0000256" key="2">
    <source>
        <dbReference type="ARBA" id="ARBA00023125"/>
    </source>
</evidence>
<dbReference type="InterPro" id="IPR010499">
    <property type="entry name" value="AraC_E-bd"/>
</dbReference>
<keyword evidence="2" id="KW-0238">DNA-binding</keyword>
<comment type="caution">
    <text evidence="5">The sequence shown here is derived from an EMBL/GenBank/DDBJ whole genome shotgun (WGS) entry which is preliminary data.</text>
</comment>
<name>A0A840S1U4_9BURK</name>
<keyword evidence="3" id="KW-0804">Transcription</keyword>
<dbReference type="PRINTS" id="PR00032">
    <property type="entry name" value="HTHARAC"/>
</dbReference>
<reference evidence="5 6" key="1">
    <citation type="submission" date="2020-08" db="EMBL/GenBank/DDBJ databases">
        <title>Genomic Encyclopedia of Type Strains, Phase IV (KMG-IV): sequencing the most valuable type-strain genomes for metagenomic binning, comparative biology and taxonomic classification.</title>
        <authorList>
            <person name="Goeker M."/>
        </authorList>
    </citation>
    <scope>NUCLEOTIDE SEQUENCE [LARGE SCALE GENOMIC DNA]</scope>
    <source>
        <strain evidence="5 6">DSM 23958</strain>
    </source>
</reference>
<dbReference type="GO" id="GO:0043565">
    <property type="term" value="F:sequence-specific DNA binding"/>
    <property type="evidence" value="ECO:0007669"/>
    <property type="project" value="InterPro"/>
</dbReference>
<dbReference type="InterPro" id="IPR020449">
    <property type="entry name" value="Tscrpt_reg_AraC-type_HTH"/>
</dbReference>
<keyword evidence="6" id="KW-1185">Reference proteome</keyword>
<organism evidence="5 6">
    <name type="scientific">Inhella inkyongensis</name>
    <dbReference type="NCBI Taxonomy" id="392593"/>
    <lineage>
        <taxon>Bacteria</taxon>
        <taxon>Pseudomonadati</taxon>
        <taxon>Pseudomonadota</taxon>
        <taxon>Betaproteobacteria</taxon>
        <taxon>Burkholderiales</taxon>
        <taxon>Sphaerotilaceae</taxon>
        <taxon>Inhella</taxon>
    </lineage>
</organism>
<dbReference type="PROSITE" id="PS00041">
    <property type="entry name" value="HTH_ARAC_FAMILY_1"/>
    <property type="match status" value="1"/>
</dbReference>
<dbReference type="Pfam" id="PF12833">
    <property type="entry name" value="HTH_18"/>
    <property type="match status" value="1"/>
</dbReference>
<dbReference type="RefSeq" id="WP_246071457.1">
    <property type="nucleotide sequence ID" value="NZ_CP040709.1"/>
</dbReference>
<dbReference type="Gene3D" id="1.10.10.60">
    <property type="entry name" value="Homeodomain-like"/>
    <property type="match status" value="2"/>
</dbReference>
<dbReference type="InterPro" id="IPR050908">
    <property type="entry name" value="SmbC-like"/>
</dbReference>
<dbReference type="Proteomes" id="UP000554837">
    <property type="component" value="Unassembled WGS sequence"/>
</dbReference>
<evidence type="ECO:0000256" key="3">
    <source>
        <dbReference type="ARBA" id="ARBA00023163"/>
    </source>
</evidence>
<dbReference type="SUPFAM" id="SSF46689">
    <property type="entry name" value="Homeodomain-like"/>
    <property type="match status" value="2"/>
</dbReference>
<dbReference type="GO" id="GO:0003700">
    <property type="term" value="F:DNA-binding transcription factor activity"/>
    <property type="evidence" value="ECO:0007669"/>
    <property type="project" value="InterPro"/>
</dbReference>
<sequence>MSCPHELTLTCSQPVLRAMADPTPHQRRLNAVLDHIDRHLHEPLDLNALAAVAHFSPFHFHRLFVAWLGESAASYLTRRRLEVAALALGSGAVRSVTEAALQVGFGSPEAFARAFKRQLGLSPSAWQRASPAQRQQVRKFDQAAHGLPGQHGLLNQTEESNFMMLVRVQELSAVRVAYQRRMGAYGPQIGQFWAQTVRPWLAAQGLEGEVCYGVGWDDPHLTAPAQCRYDACVELPSGFKAPPTMNVQELPGGRYALAAFHGTGAEVARAWTWLLRDWFPRSGHQLDLRPFFERIEAGTRPDPQTGVFRCELCIPLQ</sequence>
<dbReference type="InterPro" id="IPR018062">
    <property type="entry name" value="HTH_AraC-typ_CS"/>
</dbReference>
<protein>
    <submittedName>
        <fullName evidence="5">AraC family transcriptional regulator</fullName>
    </submittedName>
</protein>
<dbReference type="PROSITE" id="PS01124">
    <property type="entry name" value="HTH_ARAC_FAMILY_2"/>
    <property type="match status" value="1"/>
</dbReference>
<dbReference type="SMART" id="SM00342">
    <property type="entry name" value="HTH_ARAC"/>
    <property type="match status" value="1"/>
</dbReference>
<dbReference type="SMART" id="SM00871">
    <property type="entry name" value="AraC_E_bind"/>
    <property type="match status" value="1"/>
</dbReference>
<dbReference type="PANTHER" id="PTHR40055">
    <property type="entry name" value="TRANSCRIPTIONAL REGULATOR YGIV-RELATED"/>
    <property type="match status" value="1"/>
</dbReference>
<dbReference type="InterPro" id="IPR029442">
    <property type="entry name" value="GyrI-like"/>
</dbReference>
<proteinExistence type="predicted"/>
<evidence type="ECO:0000259" key="4">
    <source>
        <dbReference type="PROSITE" id="PS01124"/>
    </source>
</evidence>
<evidence type="ECO:0000256" key="1">
    <source>
        <dbReference type="ARBA" id="ARBA00023015"/>
    </source>
</evidence>
<dbReference type="InterPro" id="IPR018060">
    <property type="entry name" value="HTH_AraC"/>
</dbReference>
<feature type="domain" description="HTH araC/xylS-type" evidence="4">
    <location>
        <begin position="30"/>
        <end position="129"/>
    </location>
</feature>
<dbReference type="SUPFAM" id="SSF55136">
    <property type="entry name" value="Probable bacterial effector-binding domain"/>
    <property type="match status" value="1"/>
</dbReference>